<dbReference type="SUPFAM" id="SSF51735">
    <property type="entry name" value="NAD(P)-binding Rossmann-fold domains"/>
    <property type="match status" value="1"/>
</dbReference>
<dbReference type="InterPro" id="IPR036291">
    <property type="entry name" value="NAD(P)-bd_dom_sf"/>
</dbReference>
<protein>
    <submittedName>
        <fullName evidence="2">SDR family NAD(P)-dependent oxidoreductase</fullName>
    </submittedName>
</protein>
<sequence length="272" mass="30204">MKDLFIAGGTSGMGKGLAIHYLRQGSRVTVTGSNRLRGKEFLDEAARLGFADRASFIQADLLTLSENRRVIQEVQQRHASLDGLVLTAMQQFPKRKLTPDGFESTFALYYVSRFILSYGLTELLERGTRPVIVSIGGTGMTKGVIHYDDLTLQQGYGLLKATLQGGRANDLLGVAYAENHKFGKIRFILSHPGYTHSGTNHLAQPFKGILRVMGKLFAQPVERSIQPIIKLMDNPPSQPLIAWDRTKPVDLNLPTLSKKDALKLYELTKHIL</sequence>
<evidence type="ECO:0000256" key="1">
    <source>
        <dbReference type="ARBA" id="ARBA00023002"/>
    </source>
</evidence>
<dbReference type="InterPro" id="IPR002347">
    <property type="entry name" value="SDR_fam"/>
</dbReference>
<dbReference type="Pfam" id="PF00106">
    <property type="entry name" value="adh_short"/>
    <property type="match status" value="1"/>
</dbReference>
<accession>A0A3A1UTU0</accession>
<dbReference type="Proteomes" id="UP000266482">
    <property type="component" value="Unassembled WGS sequence"/>
</dbReference>
<dbReference type="PANTHER" id="PTHR47534:SF3">
    <property type="entry name" value="ALCOHOL DEHYDROGENASE-LIKE C-TERMINAL DOMAIN-CONTAINING PROTEIN"/>
    <property type="match status" value="1"/>
</dbReference>
<reference evidence="2 3" key="1">
    <citation type="submission" date="2018-09" db="EMBL/GenBank/DDBJ databases">
        <title>Paenibacillus aracenensis nov. sp. isolated from a cave in southern Spain.</title>
        <authorList>
            <person name="Jurado V."/>
            <person name="Gutierrez-Patricio S."/>
            <person name="Gonzalez-Pimentel J.L."/>
            <person name="Miller A.Z."/>
            <person name="Laiz L."/>
            <person name="Saiz-Jimenez C."/>
        </authorList>
    </citation>
    <scope>NUCLEOTIDE SEQUENCE [LARGE SCALE GENOMIC DNA]</scope>
    <source>
        <strain evidence="2 3">DSM 22867</strain>
    </source>
</reference>
<dbReference type="OrthoDB" id="2860165at2"/>
<gene>
    <name evidence="2" type="ORF">D3P08_14645</name>
</gene>
<name>A0A3A1UTU0_9BACL</name>
<organism evidence="2 3">
    <name type="scientific">Paenibacillus nanensis</name>
    <dbReference type="NCBI Taxonomy" id="393251"/>
    <lineage>
        <taxon>Bacteria</taxon>
        <taxon>Bacillati</taxon>
        <taxon>Bacillota</taxon>
        <taxon>Bacilli</taxon>
        <taxon>Bacillales</taxon>
        <taxon>Paenibacillaceae</taxon>
        <taxon>Paenibacillus</taxon>
    </lineage>
</organism>
<dbReference type="PANTHER" id="PTHR47534">
    <property type="entry name" value="YALI0E05731P"/>
    <property type="match status" value="1"/>
</dbReference>
<dbReference type="InterPro" id="IPR052228">
    <property type="entry name" value="Sec_Metab_Biosynth_Oxidored"/>
</dbReference>
<dbReference type="Gene3D" id="3.40.50.720">
    <property type="entry name" value="NAD(P)-binding Rossmann-like Domain"/>
    <property type="match status" value="1"/>
</dbReference>
<comment type="caution">
    <text evidence="2">The sequence shown here is derived from an EMBL/GenBank/DDBJ whole genome shotgun (WGS) entry which is preliminary data.</text>
</comment>
<dbReference type="GO" id="GO:0016491">
    <property type="term" value="F:oxidoreductase activity"/>
    <property type="evidence" value="ECO:0007669"/>
    <property type="project" value="UniProtKB-KW"/>
</dbReference>
<dbReference type="EMBL" id="QXQA01000009">
    <property type="protein sequence ID" value="RIX51665.1"/>
    <property type="molecule type" value="Genomic_DNA"/>
</dbReference>
<proteinExistence type="predicted"/>
<dbReference type="AlphaFoldDB" id="A0A3A1UTU0"/>
<keyword evidence="3" id="KW-1185">Reference proteome</keyword>
<keyword evidence="1" id="KW-0560">Oxidoreductase</keyword>
<evidence type="ECO:0000313" key="2">
    <source>
        <dbReference type="EMBL" id="RIX51665.1"/>
    </source>
</evidence>
<evidence type="ECO:0000313" key="3">
    <source>
        <dbReference type="Proteomes" id="UP000266482"/>
    </source>
</evidence>